<dbReference type="EMBL" id="AP013035">
    <property type="protein sequence ID" value="BAT71925.1"/>
    <property type="molecule type" value="Genomic_DNA"/>
</dbReference>
<evidence type="ECO:0000313" key="2">
    <source>
        <dbReference type="Proteomes" id="UP000063234"/>
    </source>
</evidence>
<reference evidence="2" key="1">
    <citation type="journal article" date="2018" name="Science">
        <title>A primordial and reversible TCA cycle in a facultatively chemolithoautotrophic thermophile.</title>
        <authorList>
            <person name="Nunoura T."/>
            <person name="Chikaraishi Y."/>
            <person name="Izaki R."/>
            <person name="Suwa T."/>
            <person name="Sato T."/>
            <person name="Harada T."/>
            <person name="Mori K."/>
            <person name="Kato Y."/>
            <person name="Miyazaki M."/>
            <person name="Shimamura S."/>
            <person name="Yanagawa K."/>
            <person name="Shuto A."/>
            <person name="Ohkouchi N."/>
            <person name="Fujita N."/>
            <person name="Takaki Y."/>
            <person name="Atomi H."/>
            <person name="Takai K."/>
        </authorList>
    </citation>
    <scope>NUCLEOTIDE SEQUENCE [LARGE SCALE GENOMIC DNA]</scope>
    <source>
        <strain evidence="2">DSM 17441 / JCM 13301 / NBRC 103674 / ABI70S6</strain>
    </source>
</reference>
<dbReference type="STRING" id="1298851.TST_1133"/>
<accession>A0A0S3QUD1</accession>
<sequence length="130" mass="14841">MKRVIGILVFALAAAFSYYVHFNKVAKLYNTNRVAIKSVTSGAVEVTVDANDCSQVARYEGHFVRISGRVKKVFRDRIVLECLDVYPHFSLSERVEEGTRILVRGFIKQDRGHYYVDVWDERLISLSGVP</sequence>
<dbReference type="RefSeq" id="WP_068549920.1">
    <property type="nucleotide sequence ID" value="NZ_AP013035.1"/>
</dbReference>
<proteinExistence type="predicted"/>
<keyword evidence="2" id="KW-1185">Reference proteome</keyword>
<dbReference type="AlphaFoldDB" id="A0A0S3QUD1"/>
<gene>
    <name evidence="1" type="ORF">TST_1133</name>
</gene>
<protein>
    <submittedName>
        <fullName evidence="1">Uncharacterized protein</fullName>
    </submittedName>
</protein>
<dbReference type="KEGG" id="ttk:TST_1133"/>
<dbReference type="Proteomes" id="UP000063234">
    <property type="component" value="Chromosome"/>
</dbReference>
<evidence type="ECO:0000313" key="1">
    <source>
        <dbReference type="EMBL" id="BAT71925.1"/>
    </source>
</evidence>
<name>A0A0S3QUD1_THET7</name>
<organism evidence="1 2">
    <name type="scientific">Thermosulfidibacter takaii (strain DSM 17441 / JCM 13301 / NBRC 103674 / ABI70S6)</name>
    <dbReference type="NCBI Taxonomy" id="1298851"/>
    <lineage>
        <taxon>Bacteria</taxon>
        <taxon>Pseudomonadati</taxon>
        <taxon>Thermosulfidibacterota</taxon>
        <taxon>Thermosulfidibacteria</taxon>
        <taxon>Thermosulfidibacterales</taxon>
        <taxon>Thermosulfidibacteraceae</taxon>
    </lineage>
</organism>